<gene>
    <name evidence="1" type="ORF">E5676_scaffold3607G00130</name>
</gene>
<dbReference type="Proteomes" id="UP000321947">
    <property type="component" value="Unassembled WGS sequence"/>
</dbReference>
<comment type="caution">
    <text evidence="1">The sequence shown here is derived from an EMBL/GenBank/DDBJ whole genome shotgun (WGS) entry which is preliminary data.</text>
</comment>
<protein>
    <submittedName>
        <fullName evidence="1">Ty3-gypsy retrotransposon protein</fullName>
    </submittedName>
</protein>
<reference evidence="1 2" key="1">
    <citation type="submission" date="2019-08" db="EMBL/GenBank/DDBJ databases">
        <title>Draft genome sequences of two oriental melons (Cucumis melo L. var makuwa).</title>
        <authorList>
            <person name="Kwon S.-Y."/>
        </authorList>
    </citation>
    <scope>NUCLEOTIDE SEQUENCE [LARGE SCALE GENOMIC DNA]</scope>
    <source>
        <strain evidence="2">cv. Chang Bougi</strain>
        <tissue evidence="1">Leaf</tissue>
    </source>
</reference>
<proteinExistence type="predicted"/>
<dbReference type="AlphaFoldDB" id="A0A5D3E1I1"/>
<evidence type="ECO:0000313" key="2">
    <source>
        <dbReference type="Proteomes" id="UP000321947"/>
    </source>
</evidence>
<evidence type="ECO:0000313" key="1">
    <source>
        <dbReference type="EMBL" id="TYK29704.1"/>
    </source>
</evidence>
<name>A0A5D3E1I1_CUCMM</name>
<dbReference type="EMBL" id="SSTD01001489">
    <property type="protein sequence ID" value="TYK29704.1"/>
    <property type="molecule type" value="Genomic_DNA"/>
</dbReference>
<organism evidence="1 2">
    <name type="scientific">Cucumis melo var. makuwa</name>
    <name type="common">Oriental melon</name>
    <dbReference type="NCBI Taxonomy" id="1194695"/>
    <lineage>
        <taxon>Eukaryota</taxon>
        <taxon>Viridiplantae</taxon>
        <taxon>Streptophyta</taxon>
        <taxon>Embryophyta</taxon>
        <taxon>Tracheophyta</taxon>
        <taxon>Spermatophyta</taxon>
        <taxon>Magnoliopsida</taxon>
        <taxon>eudicotyledons</taxon>
        <taxon>Gunneridae</taxon>
        <taxon>Pentapetalae</taxon>
        <taxon>rosids</taxon>
        <taxon>fabids</taxon>
        <taxon>Cucurbitales</taxon>
        <taxon>Cucurbitaceae</taxon>
        <taxon>Benincaseae</taxon>
        <taxon>Cucumis</taxon>
    </lineage>
</organism>
<sequence length="123" mass="14172">MTLKIVTHKSSVACDVYMRLISRNRLKEIMQEQGQSFFIVQTILKQLMESSKIGIFIKKNLLYDNSDFISSRSKKESPPDVMSFTMANITVEAARAAMERKINILMKAVDERDHEIAALREKM</sequence>
<accession>A0A5D3E1I1</accession>